<dbReference type="STRING" id="946122.A0A0C2WM83"/>
<gene>
    <name evidence="1" type="ORF">M378DRAFT_165525</name>
</gene>
<evidence type="ECO:0000313" key="1">
    <source>
        <dbReference type="EMBL" id="KIL62677.1"/>
    </source>
</evidence>
<keyword evidence="2" id="KW-1185">Reference proteome</keyword>
<dbReference type="Proteomes" id="UP000054549">
    <property type="component" value="Unassembled WGS sequence"/>
</dbReference>
<accession>A0A0C2WM83</accession>
<name>A0A0C2WM83_AMAMK</name>
<dbReference type="HOGENOM" id="CLU_2605534_0_0_1"/>
<dbReference type="InParanoid" id="A0A0C2WM83"/>
<dbReference type="EMBL" id="KN818268">
    <property type="protein sequence ID" value="KIL62677.1"/>
    <property type="molecule type" value="Genomic_DNA"/>
</dbReference>
<dbReference type="AlphaFoldDB" id="A0A0C2WM83"/>
<evidence type="ECO:0000313" key="2">
    <source>
        <dbReference type="Proteomes" id="UP000054549"/>
    </source>
</evidence>
<reference evidence="1 2" key="1">
    <citation type="submission" date="2014-04" db="EMBL/GenBank/DDBJ databases">
        <title>Evolutionary Origins and Diversification of the Mycorrhizal Mutualists.</title>
        <authorList>
            <consortium name="DOE Joint Genome Institute"/>
            <consortium name="Mycorrhizal Genomics Consortium"/>
            <person name="Kohler A."/>
            <person name="Kuo A."/>
            <person name="Nagy L.G."/>
            <person name="Floudas D."/>
            <person name="Copeland A."/>
            <person name="Barry K.W."/>
            <person name="Cichocki N."/>
            <person name="Veneault-Fourrey C."/>
            <person name="LaButti K."/>
            <person name="Lindquist E.A."/>
            <person name="Lipzen A."/>
            <person name="Lundell T."/>
            <person name="Morin E."/>
            <person name="Murat C."/>
            <person name="Riley R."/>
            <person name="Ohm R."/>
            <person name="Sun H."/>
            <person name="Tunlid A."/>
            <person name="Henrissat B."/>
            <person name="Grigoriev I.V."/>
            <person name="Hibbett D.S."/>
            <person name="Martin F."/>
        </authorList>
    </citation>
    <scope>NUCLEOTIDE SEQUENCE [LARGE SCALE GENOMIC DNA]</scope>
    <source>
        <strain evidence="1 2">Koide BX008</strain>
    </source>
</reference>
<proteinExistence type="predicted"/>
<sequence>MTRRIRRCASLFTTNSRREEKSETIGLRTFRYFLSEIATWARDEKVVLTRRVDKDVAVHELIDRLFSGKLLAEERCTSK</sequence>
<organism evidence="1 2">
    <name type="scientific">Amanita muscaria (strain Koide BX008)</name>
    <dbReference type="NCBI Taxonomy" id="946122"/>
    <lineage>
        <taxon>Eukaryota</taxon>
        <taxon>Fungi</taxon>
        <taxon>Dikarya</taxon>
        <taxon>Basidiomycota</taxon>
        <taxon>Agaricomycotina</taxon>
        <taxon>Agaricomycetes</taxon>
        <taxon>Agaricomycetidae</taxon>
        <taxon>Agaricales</taxon>
        <taxon>Pluteineae</taxon>
        <taxon>Amanitaceae</taxon>
        <taxon>Amanita</taxon>
    </lineage>
</organism>
<protein>
    <submittedName>
        <fullName evidence="1">Uncharacterized protein</fullName>
    </submittedName>
</protein>